<dbReference type="AlphaFoldDB" id="A0A931E1Z4"/>
<reference evidence="2" key="1">
    <citation type="submission" date="2020-11" db="EMBL/GenBank/DDBJ databases">
        <title>Sequencing the genomes of 1000 actinobacteria strains.</title>
        <authorList>
            <person name="Klenk H.-P."/>
        </authorList>
    </citation>
    <scope>NUCLEOTIDE SEQUENCE</scope>
    <source>
        <strain evidence="2">DSM 45632</strain>
    </source>
</reference>
<dbReference type="EMBL" id="JADOUE010000001">
    <property type="protein sequence ID" value="MBG6121038.1"/>
    <property type="molecule type" value="Genomic_DNA"/>
</dbReference>
<organism evidence="2 3">
    <name type="scientific">Corynebacterium aquatimens</name>
    <dbReference type="NCBI Taxonomy" id="1190508"/>
    <lineage>
        <taxon>Bacteria</taxon>
        <taxon>Bacillati</taxon>
        <taxon>Actinomycetota</taxon>
        <taxon>Actinomycetes</taxon>
        <taxon>Mycobacteriales</taxon>
        <taxon>Corynebacteriaceae</taxon>
        <taxon>Corynebacterium</taxon>
    </lineage>
</organism>
<accession>A0A931E1Z4</accession>
<dbReference type="Proteomes" id="UP000658613">
    <property type="component" value="Unassembled WGS sequence"/>
</dbReference>
<dbReference type="RefSeq" id="WP_196823678.1">
    <property type="nucleotide sequence ID" value="NZ_CP046980.1"/>
</dbReference>
<sequence>MTTPQRPAGHGLSAALASLDDDQWRTLISSRPDAFLPPPSSLGMLAARLGHAGSLYKVMKKLTAADLTAYNRLISAEADVRPVDATAIDEEFPLDHMRQLGLVYGPTEALRAVGGLHSGLQPGLSAAWTGGASGELSIPQPHAVDQKLVDESALPQGIDAVRRMRQLLTALLAEPVALNKDDSVGVRALKALSHALGVDAAPLIRVGNAAGLLAPTYVSNRSDDSVLAASRGGLTWLASGLAEQWVALIIGWLSSPWDPTATTNIFAPGSHDPSVSGAAVATARCCGDWDLMTFYSPTDALVIGPEMVEALVAEGKAVGALAPVDGLAGAPSSPLRAFLEAYEPAHATPAEDAPRLAVEVADGLLPPTVDKLIAQADLTILAPGPLDSVTATFIEKIAEMESPGLASVWRVTEDSLRRGFDAGLSAEMIHQWLAAHVMGEVPQGLSFLVDEVARNHGSLRIGAVASYVRSDDPALITQAAELLNGAKSARAKRPKVSSLRVIAPTVAVSDMTVPKLLAALRDVGFQPVAEDAGGATLHSGADPILASAYPAEPSLAPPLVPREVDSILAHVRTLEVEGEVTSASAVETLRMAARSKRAAAVSYVGRGGEPHTTVGVPITVRAGSVVLYPRDGRPLEIPLHRVTNVSLSG</sequence>
<keyword evidence="3" id="KW-1185">Reference proteome</keyword>
<evidence type="ECO:0000313" key="3">
    <source>
        <dbReference type="Proteomes" id="UP000658613"/>
    </source>
</evidence>
<protein>
    <recommendedName>
        <fullName evidence="1">Helicase XPB/Ssl2 N-terminal domain-containing protein</fullName>
    </recommendedName>
</protein>
<feature type="domain" description="Helicase XPB/Ssl2 N-terminal" evidence="1">
    <location>
        <begin position="372"/>
        <end position="481"/>
    </location>
</feature>
<evidence type="ECO:0000259" key="1">
    <source>
        <dbReference type="Pfam" id="PF13625"/>
    </source>
</evidence>
<name>A0A931E1Z4_9CORY</name>
<dbReference type="InterPro" id="IPR032830">
    <property type="entry name" value="XPB/Ssl2_N"/>
</dbReference>
<evidence type="ECO:0000313" key="2">
    <source>
        <dbReference type="EMBL" id="MBG6121038.1"/>
    </source>
</evidence>
<comment type="caution">
    <text evidence="2">The sequence shown here is derived from an EMBL/GenBank/DDBJ whole genome shotgun (WGS) entry which is preliminary data.</text>
</comment>
<gene>
    <name evidence="2" type="ORF">IW254_000007</name>
</gene>
<dbReference type="Pfam" id="PF13625">
    <property type="entry name" value="Helicase_C_3"/>
    <property type="match status" value="1"/>
</dbReference>
<proteinExistence type="predicted"/>